<dbReference type="GO" id="GO:0003700">
    <property type="term" value="F:DNA-binding transcription factor activity"/>
    <property type="evidence" value="ECO:0007669"/>
    <property type="project" value="InterPro"/>
</dbReference>
<dbReference type="EMBL" id="CP001280">
    <property type="protein sequence ID" value="ACK50343.1"/>
    <property type="molecule type" value="Genomic_DNA"/>
</dbReference>
<dbReference type="SUPFAM" id="SSF46689">
    <property type="entry name" value="Homeodomain-like"/>
    <property type="match status" value="2"/>
</dbReference>
<keyword evidence="3" id="KW-0804">Transcription</keyword>
<gene>
    <name evidence="5" type="ordered locus">Msil_1378</name>
</gene>
<proteinExistence type="predicted"/>
<sequence length="304" mass="33717">MMEMLENLIVRPEGESSGAISGDLLSHVLAQIRLTGDQVFSRALAEAEQLDIDAGEAHVIVVTAGALHIESDNQTRAVIDTGDLVLLPRGPGESRLVASHQRVTLVVCRFWFDPDSLRSMIFALPQRIHIQRADAAGWIDGMLRFLMIEAGDIQPGAALMISRIIDLLVIRVLRSWVHKGQTSGWLGGLTDARIARSLKAIHEKPMQRWSINALADLVGMSRSSFCERFTALVGRSPLRYQNEWRLALARDMLAKRDARVGEIGLRIGYESEAAFSRAYKKLFGHSPRVEYALMNEPESGKLPA</sequence>
<dbReference type="PANTHER" id="PTHR46796">
    <property type="entry name" value="HTH-TYPE TRANSCRIPTIONAL ACTIVATOR RHAS-RELATED"/>
    <property type="match status" value="1"/>
</dbReference>
<dbReference type="eggNOG" id="COG2207">
    <property type="taxonomic scope" value="Bacteria"/>
</dbReference>
<keyword evidence="6" id="KW-1185">Reference proteome</keyword>
<dbReference type="GO" id="GO:0043565">
    <property type="term" value="F:sequence-specific DNA binding"/>
    <property type="evidence" value="ECO:0007669"/>
    <property type="project" value="InterPro"/>
</dbReference>
<dbReference type="PROSITE" id="PS00041">
    <property type="entry name" value="HTH_ARAC_FAMILY_1"/>
    <property type="match status" value="1"/>
</dbReference>
<name>B8ESK8_METSB</name>
<dbReference type="Pfam" id="PF12852">
    <property type="entry name" value="Cupin_6"/>
    <property type="match status" value="1"/>
</dbReference>
<dbReference type="AlphaFoldDB" id="B8ESK8"/>
<dbReference type="KEGG" id="msl:Msil_1378"/>
<dbReference type="InterPro" id="IPR018062">
    <property type="entry name" value="HTH_AraC-typ_CS"/>
</dbReference>
<evidence type="ECO:0000313" key="6">
    <source>
        <dbReference type="Proteomes" id="UP000002257"/>
    </source>
</evidence>
<dbReference type="PROSITE" id="PS01124">
    <property type="entry name" value="HTH_ARAC_FAMILY_2"/>
    <property type="match status" value="1"/>
</dbReference>
<keyword evidence="2" id="KW-0238">DNA-binding</keyword>
<evidence type="ECO:0000259" key="4">
    <source>
        <dbReference type="PROSITE" id="PS01124"/>
    </source>
</evidence>
<dbReference type="InterPro" id="IPR018060">
    <property type="entry name" value="HTH_AraC"/>
</dbReference>
<keyword evidence="1" id="KW-0805">Transcription regulation</keyword>
<dbReference type="SMART" id="SM00342">
    <property type="entry name" value="HTH_ARAC"/>
    <property type="match status" value="1"/>
</dbReference>
<evidence type="ECO:0000313" key="5">
    <source>
        <dbReference type="EMBL" id="ACK50343.1"/>
    </source>
</evidence>
<dbReference type="Proteomes" id="UP000002257">
    <property type="component" value="Chromosome"/>
</dbReference>
<accession>B8ESK8</accession>
<feature type="domain" description="HTH araC/xylS-type" evidence="4">
    <location>
        <begin position="195"/>
        <end position="293"/>
    </location>
</feature>
<dbReference type="Pfam" id="PF12833">
    <property type="entry name" value="HTH_18"/>
    <property type="match status" value="1"/>
</dbReference>
<dbReference type="InterPro" id="IPR050204">
    <property type="entry name" value="AraC_XylS_family_regulators"/>
</dbReference>
<evidence type="ECO:0000256" key="1">
    <source>
        <dbReference type="ARBA" id="ARBA00023015"/>
    </source>
</evidence>
<dbReference type="InterPro" id="IPR009057">
    <property type="entry name" value="Homeodomain-like_sf"/>
</dbReference>
<evidence type="ECO:0000256" key="2">
    <source>
        <dbReference type="ARBA" id="ARBA00023125"/>
    </source>
</evidence>
<dbReference type="Gene3D" id="1.10.10.60">
    <property type="entry name" value="Homeodomain-like"/>
    <property type="match status" value="2"/>
</dbReference>
<dbReference type="RefSeq" id="WP_012590413.1">
    <property type="nucleotide sequence ID" value="NC_011666.1"/>
</dbReference>
<dbReference type="HOGENOM" id="CLU_000445_81_0_5"/>
<dbReference type="OrthoDB" id="9783876at2"/>
<organism evidence="5 6">
    <name type="scientific">Methylocella silvestris (strain DSM 15510 / CIP 108128 / LMG 27833 / NCIMB 13906 / BL2)</name>
    <dbReference type="NCBI Taxonomy" id="395965"/>
    <lineage>
        <taxon>Bacteria</taxon>
        <taxon>Pseudomonadati</taxon>
        <taxon>Pseudomonadota</taxon>
        <taxon>Alphaproteobacteria</taxon>
        <taxon>Hyphomicrobiales</taxon>
        <taxon>Beijerinckiaceae</taxon>
        <taxon>Methylocella</taxon>
    </lineage>
</organism>
<protein>
    <submittedName>
        <fullName evidence="5">Transcriptional regulator, AraC family</fullName>
    </submittedName>
</protein>
<dbReference type="PANTHER" id="PTHR46796:SF7">
    <property type="entry name" value="ARAC FAMILY TRANSCRIPTIONAL REGULATOR"/>
    <property type="match status" value="1"/>
</dbReference>
<reference evidence="5 6" key="1">
    <citation type="journal article" date="2010" name="J. Bacteriol.">
        <title>Complete genome sequence of the aerobic facultative methanotroph Methylocella silvestris BL2.</title>
        <authorList>
            <person name="Chen Y."/>
            <person name="Crombie A."/>
            <person name="Rahman M.T."/>
            <person name="Dedysh S.N."/>
            <person name="Liesack W."/>
            <person name="Stott M.B."/>
            <person name="Alam M."/>
            <person name="Theisen A.R."/>
            <person name="Murrell J.C."/>
            <person name="Dunfield P.F."/>
        </authorList>
    </citation>
    <scope>NUCLEOTIDE SEQUENCE [LARGE SCALE GENOMIC DNA]</scope>
    <source>
        <strain evidence="6">DSM 15510 / CIP 108128 / LMG 27833 / NCIMB 13906 / BL2</strain>
    </source>
</reference>
<dbReference type="STRING" id="395965.Msil_1378"/>
<dbReference type="InterPro" id="IPR032783">
    <property type="entry name" value="AraC_lig"/>
</dbReference>
<evidence type="ECO:0000256" key="3">
    <source>
        <dbReference type="ARBA" id="ARBA00023163"/>
    </source>
</evidence>